<dbReference type="EMBL" id="LWQS01000040">
    <property type="protein sequence ID" value="OAN47013.1"/>
    <property type="molecule type" value="Genomic_DNA"/>
</dbReference>
<feature type="transmembrane region" description="Helical" evidence="1">
    <location>
        <begin position="110"/>
        <end position="133"/>
    </location>
</feature>
<keyword evidence="3" id="KW-1185">Reference proteome</keyword>
<comment type="caution">
    <text evidence="2">The sequence shown here is derived from an EMBL/GenBank/DDBJ whole genome shotgun (WGS) entry which is preliminary data.</text>
</comment>
<feature type="transmembrane region" description="Helical" evidence="1">
    <location>
        <begin position="47"/>
        <end position="66"/>
    </location>
</feature>
<sequence>MPRASIFLIRTALLNLALGALIGGLLLADKGLHRWGWLWALRPGHVYIMLLGWTVQFACGVAIWILPRRDAEGGRGAMWPVWVLYGTLNSSVLLATLYAPCLGWFGAERIVWMLPLAALLAVTGIGAFLGHAWRRVRPFGVMTTKRNA</sequence>
<dbReference type="OrthoDB" id="5516485at2"/>
<evidence type="ECO:0000256" key="1">
    <source>
        <dbReference type="SAM" id="Phobius"/>
    </source>
</evidence>
<feature type="transmembrane region" description="Helical" evidence="1">
    <location>
        <begin position="7"/>
        <end position="27"/>
    </location>
</feature>
<feature type="transmembrane region" description="Helical" evidence="1">
    <location>
        <begin position="78"/>
        <end position="98"/>
    </location>
</feature>
<accession>A0A178MEK5</accession>
<keyword evidence="1" id="KW-0812">Transmembrane</keyword>
<evidence type="ECO:0000313" key="3">
    <source>
        <dbReference type="Proteomes" id="UP000078287"/>
    </source>
</evidence>
<name>A0A178MEK5_9CHLR</name>
<dbReference type="AlphaFoldDB" id="A0A178MEK5"/>
<keyword evidence="1" id="KW-1133">Transmembrane helix</keyword>
<dbReference type="RefSeq" id="WP_066785022.1">
    <property type="nucleotide sequence ID" value="NZ_LWQS01000040.1"/>
</dbReference>
<proteinExistence type="predicted"/>
<reference evidence="2 3" key="1">
    <citation type="submission" date="2016-04" db="EMBL/GenBank/DDBJ databases">
        <title>Chloroflexus islandicus sp. nov., a thermophilic filamentous anoxygenic phototrophic bacterium from geyser Strokkur (Iceland).</title>
        <authorList>
            <person name="Gaisin V.A."/>
            <person name="Kalashnikov A.M."/>
            <person name="Sukhacheva M.V."/>
            <person name="Grouzdev D.S."/>
            <person name="Ivanov T.M."/>
            <person name="Kuznetsov B."/>
            <person name="Gorlenko V.M."/>
        </authorList>
    </citation>
    <scope>NUCLEOTIDE SEQUENCE [LARGE SCALE GENOMIC DNA]</scope>
    <source>
        <strain evidence="3">isl-2</strain>
    </source>
</reference>
<protein>
    <submittedName>
        <fullName evidence="2">Uncharacterized protein</fullName>
    </submittedName>
</protein>
<keyword evidence="1" id="KW-0472">Membrane</keyword>
<gene>
    <name evidence="2" type="ORF">A6A03_11165</name>
</gene>
<dbReference type="Proteomes" id="UP000078287">
    <property type="component" value="Unassembled WGS sequence"/>
</dbReference>
<organism evidence="2 3">
    <name type="scientific">Chloroflexus islandicus</name>
    <dbReference type="NCBI Taxonomy" id="1707952"/>
    <lineage>
        <taxon>Bacteria</taxon>
        <taxon>Bacillati</taxon>
        <taxon>Chloroflexota</taxon>
        <taxon>Chloroflexia</taxon>
        <taxon>Chloroflexales</taxon>
        <taxon>Chloroflexineae</taxon>
        <taxon>Chloroflexaceae</taxon>
        <taxon>Chloroflexus</taxon>
    </lineage>
</organism>
<evidence type="ECO:0000313" key="2">
    <source>
        <dbReference type="EMBL" id="OAN47013.1"/>
    </source>
</evidence>